<keyword evidence="4" id="KW-1185">Reference proteome</keyword>
<dbReference type="PANTHER" id="PTHR48098:SF1">
    <property type="entry name" value="DIACYLGLYCEROL ACYLTRANSFERASE_MYCOLYLTRANSFERASE AG85A"/>
    <property type="match status" value="1"/>
</dbReference>
<dbReference type="InterPro" id="IPR029058">
    <property type="entry name" value="AB_hydrolase_fold"/>
</dbReference>
<accession>A0A1V0TVK7</accession>
<dbReference type="InterPro" id="IPR000801">
    <property type="entry name" value="Esterase-like"/>
</dbReference>
<proteinExistence type="predicted"/>
<reference evidence="3 4" key="1">
    <citation type="submission" date="2017-04" db="EMBL/GenBank/DDBJ databases">
        <title>Complete Genome Sequence of Streptomyces gilvosporeus F607, a Capable Producer of Natamycin.</title>
        <authorList>
            <person name="Zong G."/>
            <person name="Zhong C."/>
            <person name="Fu J."/>
            <person name="Qin R."/>
            <person name="Cao G."/>
        </authorList>
    </citation>
    <scope>NUCLEOTIDE SEQUENCE [LARGE SCALE GENOMIC DNA]</scope>
    <source>
        <strain evidence="3 4">F607</strain>
    </source>
</reference>
<dbReference type="Gene3D" id="3.40.50.1820">
    <property type="entry name" value="alpha/beta hydrolase"/>
    <property type="match status" value="1"/>
</dbReference>
<feature type="transmembrane region" description="Helical" evidence="2">
    <location>
        <begin position="7"/>
        <end position="27"/>
    </location>
</feature>
<dbReference type="Proteomes" id="UP000192726">
    <property type="component" value="Chromosome"/>
</dbReference>
<dbReference type="GO" id="GO:0016747">
    <property type="term" value="F:acyltransferase activity, transferring groups other than amino-acyl groups"/>
    <property type="evidence" value="ECO:0007669"/>
    <property type="project" value="TreeGrafter"/>
</dbReference>
<dbReference type="STRING" id="553510.B1H19_23445"/>
<keyword evidence="2" id="KW-0472">Membrane</keyword>
<feature type="compositionally biased region" description="Basic residues" evidence="1">
    <location>
        <begin position="378"/>
        <end position="393"/>
    </location>
</feature>
<dbReference type="KEGG" id="sgv:B1H19_23445"/>
<dbReference type="SUPFAM" id="SSF53474">
    <property type="entry name" value="alpha/beta-Hydrolases"/>
    <property type="match status" value="1"/>
</dbReference>
<keyword evidence="2" id="KW-1133">Transmembrane helix</keyword>
<dbReference type="Pfam" id="PF00756">
    <property type="entry name" value="Esterase"/>
    <property type="match status" value="1"/>
</dbReference>
<name>A0A1V0TVK7_9ACTN</name>
<keyword evidence="2" id="KW-0812">Transmembrane</keyword>
<evidence type="ECO:0000313" key="4">
    <source>
        <dbReference type="Proteomes" id="UP000192726"/>
    </source>
</evidence>
<organism evidence="3 4">
    <name type="scientific">Streptomyces gilvosporeus</name>
    <dbReference type="NCBI Taxonomy" id="553510"/>
    <lineage>
        <taxon>Bacteria</taxon>
        <taxon>Bacillati</taxon>
        <taxon>Actinomycetota</taxon>
        <taxon>Actinomycetes</taxon>
        <taxon>Kitasatosporales</taxon>
        <taxon>Streptomycetaceae</taxon>
        <taxon>Streptomyces</taxon>
    </lineage>
</organism>
<gene>
    <name evidence="3" type="ORF">B1H19_23445</name>
</gene>
<dbReference type="InterPro" id="IPR050583">
    <property type="entry name" value="Mycobacterial_A85_antigen"/>
</dbReference>
<evidence type="ECO:0000256" key="1">
    <source>
        <dbReference type="SAM" id="MobiDB-lite"/>
    </source>
</evidence>
<protein>
    <submittedName>
        <fullName evidence="3">Esterase</fullName>
    </submittedName>
</protein>
<dbReference type="OrthoDB" id="3670437at2"/>
<evidence type="ECO:0000256" key="2">
    <source>
        <dbReference type="SAM" id="Phobius"/>
    </source>
</evidence>
<dbReference type="AlphaFoldDB" id="A0A1V0TVK7"/>
<evidence type="ECO:0000313" key="3">
    <source>
        <dbReference type="EMBL" id="ARF56732.1"/>
    </source>
</evidence>
<dbReference type="RefSeq" id="WP_083106758.1">
    <property type="nucleotide sequence ID" value="NZ_CP020569.1"/>
</dbReference>
<feature type="region of interest" description="Disordered" evidence="1">
    <location>
        <begin position="368"/>
        <end position="402"/>
    </location>
</feature>
<dbReference type="PANTHER" id="PTHR48098">
    <property type="entry name" value="ENTEROCHELIN ESTERASE-RELATED"/>
    <property type="match status" value="1"/>
</dbReference>
<sequence length="402" mass="44263">MGLTSKKVLLLAVLVAVALFVVTIWLWPRLSKGNWRSVLGRIGLLLATQISLFAAIGLIANNSFGFYASWADLFGQEQAPGVVTNYQTGPNGTKLQMLGAERISIPGGSHPKKGGRIEKVLVRGEQSEISSPAYVYLPPQYFQAKYAKKKFPAAVVLTGYPGTAEALYKKLDYPQTEHNLIKHHKMQPTILVMMRPTVAPPRDTECVDIPGGPQTETFFTRDLRTNIASHYRVGTSAKNWGIIGDSTGGYCALKMTMRHPNAFSTAVALSGEYKAPIDATTGDLFAGNPRLALENNLLWRQNHRPAPPVNLLVTSSKVGEHNYKQTLRFIQQTKSPSRVASIILDSGGHNFNTWRREIPAALEWMGGHLRADSPSTPKKTHHPKRGPRAKPHHAAPEFRHAV</sequence>
<dbReference type="EMBL" id="CP020569">
    <property type="protein sequence ID" value="ARF56732.1"/>
    <property type="molecule type" value="Genomic_DNA"/>
</dbReference>
<feature type="transmembrane region" description="Helical" evidence="2">
    <location>
        <begin position="39"/>
        <end position="60"/>
    </location>
</feature>